<evidence type="ECO:0000313" key="1">
    <source>
        <dbReference type="EMBL" id="GFR29977.1"/>
    </source>
</evidence>
<comment type="caution">
    <text evidence="1">The sequence shown here is derived from an EMBL/GenBank/DDBJ whole genome shotgun (WGS) entry which is preliminary data.</text>
</comment>
<gene>
    <name evidence="1" type="primary">ZBED9</name>
    <name evidence="1" type="ORF">TNCT_267731</name>
</gene>
<dbReference type="EMBL" id="BMAO01009306">
    <property type="protein sequence ID" value="GFR29977.1"/>
    <property type="molecule type" value="Genomic_DNA"/>
</dbReference>
<name>A0A8X6M2W5_TRICU</name>
<dbReference type="PANTHER" id="PTHR45913:SF5">
    <property type="entry name" value="GENERAL TRANSCRIPTION FACTOR II-I REPEAT DOMAIN-CONTAINING PROTEIN 2A-LIKE PROTEIN"/>
    <property type="match status" value="1"/>
</dbReference>
<accession>A0A8X6M2W5</accession>
<dbReference type="OrthoDB" id="1101576at2759"/>
<dbReference type="PANTHER" id="PTHR45913">
    <property type="entry name" value="EPM2A-INTERACTING PROTEIN 1"/>
    <property type="match status" value="1"/>
</dbReference>
<evidence type="ECO:0000313" key="2">
    <source>
        <dbReference type="Proteomes" id="UP000887116"/>
    </source>
</evidence>
<dbReference type="Proteomes" id="UP000887116">
    <property type="component" value="Unassembled WGS sequence"/>
</dbReference>
<keyword evidence="2" id="KW-1185">Reference proteome</keyword>
<proteinExistence type="predicted"/>
<organism evidence="1 2">
    <name type="scientific">Trichonephila clavata</name>
    <name type="common">Joro spider</name>
    <name type="synonym">Nephila clavata</name>
    <dbReference type="NCBI Taxonomy" id="2740835"/>
    <lineage>
        <taxon>Eukaryota</taxon>
        <taxon>Metazoa</taxon>
        <taxon>Ecdysozoa</taxon>
        <taxon>Arthropoda</taxon>
        <taxon>Chelicerata</taxon>
        <taxon>Arachnida</taxon>
        <taxon>Araneae</taxon>
        <taxon>Araneomorphae</taxon>
        <taxon>Entelegynae</taxon>
        <taxon>Araneoidea</taxon>
        <taxon>Nephilidae</taxon>
        <taxon>Trichonephila</taxon>
    </lineage>
</organism>
<protein>
    <submittedName>
        <fullName evidence="1">SCAN domain-containing protein 3</fullName>
    </submittedName>
</protein>
<reference evidence="1" key="1">
    <citation type="submission" date="2020-07" db="EMBL/GenBank/DDBJ databases">
        <title>Multicomponent nature underlies the extraordinary mechanical properties of spider dragline silk.</title>
        <authorList>
            <person name="Kono N."/>
            <person name="Nakamura H."/>
            <person name="Mori M."/>
            <person name="Yoshida Y."/>
            <person name="Ohtoshi R."/>
            <person name="Malay A.D."/>
            <person name="Moran D.A.P."/>
            <person name="Tomita M."/>
            <person name="Numata K."/>
            <person name="Arakawa K."/>
        </authorList>
    </citation>
    <scope>NUCLEOTIDE SEQUENCE</scope>
</reference>
<dbReference type="AlphaFoldDB" id="A0A8X6M2W5"/>
<sequence length="327" mass="36628">MKRGLKSQQSSFTKLKTEQEAATRASFRVALEIGKPFTDGEMIKECIIAVSEEMCEKVNLLKTVSMSANTVARRVENIAENISFRLFDKNGHVEWFSLALDESTDVSDTAQVLLYIRVVDKSYEVHEELLDMYSIHGTTTGRDIFKGVEMAINQKNLRWKNLKCITTDGGKNMSGKDKGVVDLVSKAVENDGGSKLLVLHCIIHQQSLCGKCLDMSEVLKPVISTVNFIRSFGLNHPQFIEEIGENDLPYHTAKVCSLCLNKINIEKKRQVAEECLVIQATKVKLQSGKSYFEASVGTTVRIPEVDRGRRYARSMLAVMENTGEGFF</sequence>